<accession>A0A1J8Q6U3</accession>
<dbReference type="Proteomes" id="UP000183567">
    <property type="component" value="Unassembled WGS sequence"/>
</dbReference>
<organism evidence="2 3">
    <name type="scientific">Rhizopogon vesiculosus</name>
    <dbReference type="NCBI Taxonomy" id="180088"/>
    <lineage>
        <taxon>Eukaryota</taxon>
        <taxon>Fungi</taxon>
        <taxon>Dikarya</taxon>
        <taxon>Basidiomycota</taxon>
        <taxon>Agaricomycotina</taxon>
        <taxon>Agaricomycetes</taxon>
        <taxon>Agaricomycetidae</taxon>
        <taxon>Boletales</taxon>
        <taxon>Suillineae</taxon>
        <taxon>Rhizopogonaceae</taxon>
        <taxon>Rhizopogon</taxon>
    </lineage>
</organism>
<feature type="transmembrane region" description="Helical" evidence="1">
    <location>
        <begin position="98"/>
        <end position="117"/>
    </location>
</feature>
<keyword evidence="1" id="KW-1133">Transmembrane helix</keyword>
<gene>
    <name evidence="2" type="ORF">AZE42_09591</name>
</gene>
<dbReference type="AlphaFoldDB" id="A0A1J8Q6U3"/>
<protein>
    <submittedName>
        <fullName evidence="2">Uncharacterized protein</fullName>
    </submittedName>
</protein>
<keyword evidence="1" id="KW-0472">Membrane</keyword>
<reference evidence="2 3" key="1">
    <citation type="submission" date="2016-03" db="EMBL/GenBank/DDBJ databases">
        <title>Comparative genomics of the ectomycorrhizal sister species Rhizopogon vinicolor and Rhizopogon vesiculosus (Basidiomycota: Boletales) reveals a divergence of the mating type B locus.</title>
        <authorList>
            <person name="Mujic A.B."/>
            <person name="Kuo A."/>
            <person name="Tritt A."/>
            <person name="Lipzen A."/>
            <person name="Chen C."/>
            <person name="Johnson J."/>
            <person name="Sharma A."/>
            <person name="Barry K."/>
            <person name="Grigoriev I.V."/>
            <person name="Spatafora J.W."/>
        </authorList>
    </citation>
    <scope>NUCLEOTIDE SEQUENCE [LARGE SCALE GENOMIC DNA]</scope>
    <source>
        <strain evidence="2 3">AM-OR11-056</strain>
    </source>
</reference>
<comment type="caution">
    <text evidence="2">The sequence shown here is derived from an EMBL/GenBank/DDBJ whole genome shotgun (WGS) entry which is preliminary data.</text>
</comment>
<keyword evidence="3" id="KW-1185">Reference proteome</keyword>
<sequence length="175" mass="19705">MLEVFQHDASSTRCRSYFVANTYVGFMVMFAAECIFIVRAYAVWENKLKAFTAISIIAYMTPITICFQEMTSSVSGECWIPGVVEHLGTMASSRWTTVYSLLVVAELAYSICAILAMKFLAFPVAHIMIEFQVIAQTILVTRMHRDFWKSDHSSRGTYGQSISLPTFIAVAPDRI</sequence>
<proteinExistence type="predicted"/>
<evidence type="ECO:0000313" key="3">
    <source>
        <dbReference type="Proteomes" id="UP000183567"/>
    </source>
</evidence>
<dbReference type="EMBL" id="LVVM01002048">
    <property type="protein sequence ID" value="OJA17358.1"/>
    <property type="molecule type" value="Genomic_DNA"/>
</dbReference>
<evidence type="ECO:0000256" key="1">
    <source>
        <dbReference type="SAM" id="Phobius"/>
    </source>
</evidence>
<feature type="transmembrane region" description="Helical" evidence="1">
    <location>
        <begin position="20"/>
        <end position="42"/>
    </location>
</feature>
<name>A0A1J8Q6U3_9AGAM</name>
<evidence type="ECO:0000313" key="2">
    <source>
        <dbReference type="EMBL" id="OJA17358.1"/>
    </source>
</evidence>
<keyword evidence="1" id="KW-0812">Transmembrane</keyword>
<dbReference type="OrthoDB" id="2657950at2759"/>